<evidence type="ECO:0000313" key="1">
    <source>
        <dbReference type="EMBL" id="HEN13899.1"/>
    </source>
</evidence>
<protein>
    <submittedName>
        <fullName evidence="1">Uncharacterized protein</fullName>
    </submittedName>
</protein>
<proteinExistence type="predicted"/>
<sequence>MTSVDQLQQQAVDAMTPAERIARSAQLWGWTYGVMERQVRAQHGAVSPEVIKCLVALRMYGHDPEMRRLIEEQLTRVSH</sequence>
<accession>A0A7C2JXL1</accession>
<reference evidence="1" key="1">
    <citation type="journal article" date="2020" name="mSystems">
        <title>Genome- and Community-Level Interaction Insights into Carbon Utilization and Element Cycling Functions of Hydrothermarchaeota in Hydrothermal Sediment.</title>
        <authorList>
            <person name="Zhou Z."/>
            <person name="Liu Y."/>
            <person name="Xu W."/>
            <person name="Pan J."/>
            <person name="Luo Z.H."/>
            <person name="Li M."/>
        </authorList>
    </citation>
    <scope>NUCLEOTIDE SEQUENCE [LARGE SCALE GENOMIC DNA]</scope>
    <source>
        <strain evidence="1">SpSt-339</strain>
    </source>
</reference>
<dbReference type="EMBL" id="DSOK01000010">
    <property type="protein sequence ID" value="HEN13899.1"/>
    <property type="molecule type" value="Genomic_DNA"/>
</dbReference>
<gene>
    <name evidence="1" type="ORF">ENQ76_00320</name>
</gene>
<organism evidence="1">
    <name type="scientific">Schlesneria paludicola</name>
    <dbReference type="NCBI Taxonomy" id="360056"/>
    <lineage>
        <taxon>Bacteria</taxon>
        <taxon>Pseudomonadati</taxon>
        <taxon>Planctomycetota</taxon>
        <taxon>Planctomycetia</taxon>
        <taxon>Planctomycetales</taxon>
        <taxon>Planctomycetaceae</taxon>
        <taxon>Schlesneria</taxon>
    </lineage>
</organism>
<comment type="caution">
    <text evidence="1">The sequence shown here is derived from an EMBL/GenBank/DDBJ whole genome shotgun (WGS) entry which is preliminary data.</text>
</comment>
<name>A0A7C2JXL1_9PLAN</name>
<dbReference type="AlphaFoldDB" id="A0A7C2JXL1"/>